<dbReference type="Pfam" id="PF00782">
    <property type="entry name" value="DSPc"/>
    <property type="match status" value="1"/>
</dbReference>
<proteinExistence type="inferred from homology"/>
<accession>A0A914V2L3</accession>
<dbReference type="SMART" id="SM00195">
    <property type="entry name" value="DSPc"/>
    <property type="match status" value="1"/>
</dbReference>
<sequence>MNWSVRLRPRANRAYAGRRFLLLTLDGQLMRRRKTLEAICCGARLCFGQNTISDRPRQTPKTPGGGNLRRTGRDEWAVIGQEQHPYKPCSGFPARVDESLARGQPTELTSKQTRRFLPPRSSVVTSSSSQQQLHTRVLSSAASVRQSVGDSIIRLVVCFTRRLRNETHARGPFCAFCRSFYYFLLPPPTSRRLPMTSSVVIENEKRQISKINEYLYLSGCPALSSSRLQTLGITCAVNCIKGVKHQFPDHIEYITVPVDDEESVSLSPYFEKVFKTIARHRQANGRVLIYCGLGISRSATFVIAYFLTHYNLPLIDAYKLVQKRRNIICPNVGFFKQLIEMEVRLYGNQTVKIIEPAPGVFVADVVWDEIYQEMQQQIKLKA</sequence>
<evidence type="ECO:0000259" key="5">
    <source>
        <dbReference type="PROSITE" id="PS50054"/>
    </source>
</evidence>
<dbReference type="InterPro" id="IPR029021">
    <property type="entry name" value="Prot-tyrosine_phosphatase-like"/>
</dbReference>
<dbReference type="PANTHER" id="PTHR45961">
    <property type="entry name" value="IP21249P"/>
    <property type="match status" value="1"/>
</dbReference>
<evidence type="ECO:0000256" key="3">
    <source>
        <dbReference type="ARBA" id="ARBA00022912"/>
    </source>
</evidence>
<evidence type="ECO:0000256" key="1">
    <source>
        <dbReference type="ARBA" id="ARBA00008601"/>
    </source>
</evidence>
<name>A0A914V2L3_9BILA</name>
<evidence type="ECO:0000259" key="6">
    <source>
        <dbReference type="PROSITE" id="PS50056"/>
    </source>
</evidence>
<dbReference type="Gene3D" id="3.90.190.10">
    <property type="entry name" value="Protein tyrosine phosphatase superfamily"/>
    <property type="match status" value="1"/>
</dbReference>
<dbReference type="PROSITE" id="PS50054">
    <property type="entry name" value="TYR_PHOSPHATASE_DUAL"/>
    <property type="match status" value="1"/>
</dbReference>
<dbReference type="InterPro" id="IPR000387">
    <property type="entry name" value="Tyr_Pase_dom"/>
</dbReference>
<dbReference type="Proteomes" id="UP000887566">
    <property type="component" value="Unplaced"/>
</dbReference>
<dbReference type="CDD" id="cd14498">
    <property type="entry name" value="DSP"/>
    <property type="match status" value="1"/>
</dbReference>
<feature type="domain" description="Tyrosine specific protein phosphatases" evidence="6">
    <location>
        <begin position="268"/>
        <end position="325"/>
    </location>
</feature>
<dbReference type="InterPro" id="IPR000340">
    <property type="entry name" value="Dual-sp_phosphatase_cat-dom"/>
</dbReference>
<evidence type="ECO:0000256" key="2">
    <source>
        <dbReference type="ARBA" id="ARBA00022801"/>
    </source>
</evidence>
<dbReference type="InterPro" id="IPR020422">
    <property type="entry name" value="TYR_PHOSPHATASE_DUAL_dom"/>
</dbReference>
<dbReference type="InterPro" id="IPR052103">
    <property type="entry name" value="Dual_spec_Phospatases"/>
</dbReference>
<evidence type="ECO:0000256" key="4">
    <source>
        <dbReference type="SAM" id="MobiDB-lite"/>
    </source>
</evidence>
<dbReference type="SUPFAM" id="SSF52799">
    <property type="entry name" value="(Phosphotyrosine protein) phosphatases II"/>
    <property type="match status" value="1"/>
</dbReference>
<dbReference type="PROSITE" id="PS50056">
    <property type="entry name" value="TYR_PHOSPHATASE_2"/>
    <property type="match status" value="1"/>
</dbReference>
<protein>
    <submittedName>
        <fullName evidence="8">Dual specificity protein phosphatase 14</fullName>
    </submittedName>
</protein>
<reference evidence="8" key="1">
    <citation type="submission" date="2022-11" db="UniProtKB">
        <authorList>
            <consortium name="WormBaseParasite"/>
        </authorList>
    </citation>
    <scope>IDENTIFICATION</scope>
</reference>
<feature type="region of interest" description="Disordered" evidence="4">
    <location>
        <begin position="51"/>
        <end position="71"/>
    </location>
</feature>
<dbReference type="GO" id="GO:0004721">
    <property type="term" value="F:phosphoprotein phosphatase activity"/>
    <property type="evidence" value="ECO:0007669"/>
    <property type="project" value="UniProtKB-KW"/>
</dbReference>
<evidence type="ECO:0000313" key="8">
    <source>
        <dbReference type="WBParaSite" id="PSAMB.scaffold147size72779.g2601.t1"/>
    </source>
</evidence>
<keyword evidence="2" id="KW-0378">Hydrolase</keyword>
<dbReference type="WBParaSite" id="PSAMB.scaffold147size72779.g2601.t1">
    <property type="protein sequence ID" value="PSAMB.scaffold147size72779.g2601.t1"/>
    <property type="gene ID" value="PSAMB.scaffold147size72779.g2601"/>
</dbReference>
<keyword evidence="3" id="KW-0904">Protein phosphatase</keyword>
<dbReference type="PANTHER" id="PTHR45961:SF2">
    <property type="entry name" value="PROTEIN CBG09952"/>
    <property type="match status" value="1"/>
</dbReference>
<comment type="similarity">
    <text evidence="1">Belongs to the protein-tyrosine phosphatase family. Non-receptor class dual specificity subfamily.</text>
</comment>
<dbReference type="AlphaFoldDB" id="A0A914V2L3"/>
<keyword evidence="7" id="KW-1185">Reference proteome</keyword>
<feature type="domain" description="Tyrosine-protein phosphatase" evidence="5">
    <location>
        <begin position="207"/>
        <end position="347"/>
    </location>
</feature>
<organism evidence="7 8">
    <name type="scientific">Plectus sambesii</name>
    <dbReference type="NCBI Taxonomy" id="2011161"/>
    <lineage>
        <taxon>Eukaryota</taxon>
        <taxon>Metazoa</taxon>
        <taxon>Ecdysozoa</taxon>
        <taxon>Nematoda</taxon>
        <taxon>Chromadorea</taxon>
        <taxon>Plectida</taxon>
        <taxon>Plectina</taxon>
        <taxon>Plectoidea</taxon>
        <taxon>Plectidae</taxon>
        <taxon>Plectus</taxon>
    </lineage>
</organism>
<evidence type="ECO:0000313" key="7">
    <source>
        <dbReference type="Proteomes" id="UP000887566"/>
    </source>
</evidence>
<dbReference type="GO" id="GO:0005737">
    <property type="term" value="C:cytoplasm"/>
    <property type="evidence" value="ECO:0007669"/>
    <property type="project" value="TreeGrafter"/>
</dbReference>